<evidence type="ECO:0000313" key="2">
    <source>
        <dbReference type="EMBL" id="NIY72629.1"/>
    </source>
</evidence>
<sequence>MDNIQLHHLRIKADGQLPKLPMERPYALVLIAHEETSDRFRRAVTEIMATGSCVQANIWGEDAEDWQDCTEAANAFAIMTEERSETIPDIVVSSQSNRAIDDVFAFASAHMNDLEIEGVDLMITLEIGRPAFRYDLTSMAHRAAADYGMQAALAC</sequence>
<name>A0ABX0VX21_9RHOB</name>
<keyword evidence="3" id="KW-1185">Reference proteome</keyword>
<feature type="domain" description="DUF7684" evidence="1">
    <location>
        <begin position="7"/>
        <end position="119"/>
    </location>
</feature>
<dbReference type="Proteomes" id="UP000709466">
    <property type="component" value="Unassembled WGS sequence"/>
</dbReference>
<dbReference type="RefSeq" id="WP_167638007.1">
    <property type="nucleotide sequence ID" value="NZ_JAATOP010000005.1"/>
</dbReference>
<evidence type="ECO:0000313" key="3">
    <source>
        <dbReference type="Proteomes" id="UP000709466"/>
    </source>
</evidence>
<protein>
    <recommendedName>
        <fullName evidence="1">DUF7684 domain-containing protein</fullName>
    </recommendedName>
</protein>
<proteinExistence type="predicted"/>
<reference evidence="2 3" key="1">
    <citation type="submission" date="2020-03" db="EMBL/GenBank/DDBJ databases">
        <title>Bacterial isolates of synthetic phycosphere.</title>
        <authorList>
            <person name="Fu H."/>
            <person name="Moran M.A."/>
        </authorList>
    </citation>
    <scope>NUCLEOTIDE SEQUENCE [LARGE SCALE GENOMIC DNA]</scope>
    <source>
        <strain evidence="2 3">HF1</strain>
    </source>
</reference>
<organism evidence="2 3">
    <name type="scientific">Marivivens donghaensis</name>
    <dbReference type="NCBI Taxonomy" id="1699413"/>
    <lineage>
        <taxon>Bacteria</taxon>
        <taxon>Pseudomonadati</taxon>
        <taxon>Pseudomonadota</taxon>
        <taxon>Alphaproteobacteria</taxon>
        <taxon>Rhodobacterales</taxon>
        <taxon>Paracoccaceae</taxon>
        <taxon>Marivivens group</taxon>
        <taxon>Marivivens</taxon>
    </lineage>
</organism>
<evidence type="ECO:0000259" key="1">
    <source>
        <dbReference type="Pfam" id="PF24733"/>
    </source>
</evidence>
<gene>
    <name evidence="2" type="ORF">HCZ30_09295</name>
</gene>
<accession>A0ABX0VX21</accession>
<dbReference type="Pfam" id="PF24733">
    <property type="entry name" value="DUF7684"/>
    <property type="match status" value="1"/>
</dbReference>
<dbReference type="InterPro" id="IPR056101">
    <property type="entry name" value="DUF7684"/>
</dbReference>
<comment type="caution">
    <text evidence="2">The sequence shown here is derived from an EMBL/GenBank/DDBJ whole genome shotgun (WGS) entry which is preliminary data.</text>
</comment>
<dbReference type="EMBL" id="JAATOP010000005">
    <property type="protein sequence ID" value="NIY72629.1"/>
    <property type="molecule type" value="Genomic_DNA"/>
</dbReference>